<proteinExistence type="predicted"/>
<evidence type="ECO:0000313" key="3">
    <source>
        <dbReference type="Proteomes" id="UP001230051"/>
    </source>
</evidence>
<protein>
    <submittedName>
        <fullName evidence="2">Uncharacterized protein</fullName>
    </submittedName>
</protein>
<accession>A0AAD8GBD1</accession>
<dbReference type="Proteomes" id="UP001230051">
    <property type="component" value="Unassembled WGS sequence"/>
</dbReference>
<evidence type="ECO:0000313" key="2">
    <source>
        <dbReference type="EMBL" id="KAK1171272.1"/>
    </source>
</evidence>
<keyword evidence="3" id="KW-1185">Reference proteome</keyword>
<evidence type="ECO:0000256" key="1">
    <source>
        <dbReference type="SAM" id="Coils"/>
    </source>
</evidence>
<feature type="coiled-coil region" evidence="1">
    <location>
        <begin position="209"/>
        <end position="240"/>
    </location>
</feature>
<dbReference type="AlphaFoldDB" id="A0AAD8GBD1"/>
<reference evidence="2" key="1">
    <citation type="submission" date="2022-02" db="EMBL/GenBank/DDBJ databases">
        <title>Atlantic sturgeon de novo genome assembly.</title>
        <authorList>
            <person name="Stock M."/>
            <person name="Klopp C."/>
            <person name="Guiguen Y."/>
            <person name="Cabau C."/>
            <person name="Parinello H."/>
            <person name="Santidrian Yebra-Pimentel E."/>
            <person name="Kuhl H."/>
            <person name="Dirks R.P."/>
            <person name="Guessner J."/>
            <person name="Wuertz S."/>
            <person name="Du K."/>
            <person name="Schartl M."/>
        </authorList>
    </citation>
    <scope>NUCLEOTIDE SEQUENCE</scope>
    <source>
        <strain evidence="2">STURGEONOMICS-FGT-2020</strain>
        <tissue evidence="2">Whole blood</tissue>
    </source>
</reference>
<dbReference type="EMBL" id="JAGXEW010000005">
    <property type="protein sequence ID" value="KAK1171272.1"/>
    <property type="molecule type" value="Genomic_DNA"/>
</dbReference>
<organism evidence="2 3">
    <name type="scientific">Acipenser oxyrinchus oxyrinchus</name>
    <dbReference type="NCBI Taxonomy" id="40147"/>
    <lineage>
        <taxon>Eukaryota</taxon>
        <taxon>Metazoa</taxon>
        <taxon>Chordata</taxon>
        <taxon>Craniata</taxon>
        <taxon>Vertebrata</taxon>
        <taxon>Euteleostomi</taxon>
        <taxon>Actinopterygii</taxon>
        <taxon>Chondrostei</taxon>
        <taxon>Acipenseriformes</taxon>
        <taxon>Acipenseridae</taxon>
        <taxon>Acipenser</taxon>
    </lineage>
</organism>
<gene>
    <name evidence="2" type="ORF">AOXY_G6032</name>
</gene>
<name>A0AAD8GBD1_ACIOX</name>
<sequence length="307" mass="35396">MDHVKNKTPIAKRLAARQAGILNNNEIPLPGVTGVAIPGPVTGSAPAKVAVPRSSIITKEKSYQPRSAKDNSIQVSLDNQKNLHERNTALEKEVLQLKSNLKEKESAISSCNKLIQDKNLEYIQLIEAERQLHLETKDKLRETERLAQERILLYHDCTRSYEKSIQELKHEHEVTVAAFTERNGSEIYSRDEKIRKLKQQISDIHQGKSWERQKQLEELRKELNTLTEEANNLKRRLKTEQVPKMECKNCKSLTLRLEEKNSQLLLKDRTIEELQSLCKRFGKQLTQQDKLLSMSVERDMASELNKV</sequence>
<keyword evidence="1" id="KW-0175">Coiled coil</keyword>
<comment type="caution">
    <text evidence="2">The sequence shown here is derived from an EMBL/GenBank/DDBJ whole genome shotgun (WGS) entry which is preliminary data.</text>
</comment>
<feature type="coiled-coil region" evidence="1">
    <location>
        <begin position="80"/>
        <end position="107"/>
    </location>
</feature>